<dbReference type="OrthoDB" id="10252718at2759"/>
<dbReference type="AlphaFoldDB" id="A0A0J9RHV1"/>
<sequence length="132" mass="15177">MTSLTAVFQMARQRLIAPAIGNWARFYAAKPAAAAGKKKKLGKLGPIMEKKVIPVETDANKLVNYVCGSNYLKTGEDVKIKPDAEYPDWLWTLNTERIIPLDELEPDSKQYWRRLRKLALRRNNQLCKLKKF</sequence>
<dbReference type="InterPro" id="IPR013870">
    <property type="entry name" value="Ribosomal_mL54"/>
</dbReference>
<keyword evidence="4" id="KW-0496">Mitochondrion</keyword>
<gene>
    <name evidence="8" type="primary">Dsim\GD27054</name>
    <name evidence="8" type="ORF">Dsimw501_GD27054</name>
</gene>
<dbReference type="KEGG" id="dsi:Dsimw501_GD27054"/>
<comment type="similarity">
    <text evidence="6">Belongs to the mitochondrion-specific ribosomal protein mL54 family.</text>
</comment>
<dbReference type="GO" id="GO:0003735">
    <property type="term" value="F:structural constituent of ribosome"/>
    <property type="evidence" value="ECO:0007669"/>
    <property type="project" value="TreeGrafter"/>
</dbReference>
<keyword evidence="5" id="KW-0687">Ribonucleoprotein</keyword>
<evidence type="ECO:0000313" key="9">
    <source>
        <dbReference type="Proteomes" id="UP000035880"/>
    </source>
</evidence>
<dbReference type="Bgee" id="FBgn0268344">
    <property type="expression patterns" value="Expressed in embryo and 3 other cell types or tissues"/>
</dbReference>
<organism evidence="8 9">
    <name type="scientific">Drosophila simulans</name>
    <name type="common">Fruit fly</name>
    <dbReference type="NCBI Taxonomy" id="7240"/>
    <lineage>
        <taxon>Eukaryota</taxon>
        <taxon>Metazoa</taxon>
        <taxon>Ecdysozoa</taxon>
        <taxon>Arthropoda</taxon>
        <taxon>Hexapoda</taxon>
        <taxon>Insecta</taxon>
        <taxon>Pterygota</taxon>
        <taxon>Neoptera</taxon>
        <taxon>Endopterygota</taxon>
        <taxon>Diptera</taxon>
        <taxon>Brachycera</taxon>
        <taxon>Muscomorpha</taxon>
        <taxon>Ephydroidea</taxon>
        <taxon>Drosophilidae</taxon>
        <taxon>Drosophila</taxon>
        <taxon>Sophophora</taxon>
    </lineage>
</organism>
<evidence type="ECO:0000256" key="5">
    <source>
        <dbReference type="ARBA" id="ARBA00023274"/>
    </source>
</evidence>
<evidence type="ECO:0000256" key="1">
    <source>
        <dbReference type="ARBA" id="ARBA00004173"/>
    </source>
</evidence>
<evidence type="ECO:0000256" key="7">
    <source>
        <dbReference type="ARBA" id="ARBA00035179"/>
    </source>
</evidence>
<accession>A0A0J9RHV1</accession>
<evidence type="ECO:0000313" key="8">
    <source>
        <dbReference type="EMBL" id="KMY95427.1"/>
    </source>
</evidence>
<dbReference type="Proteomes" id="UP000035880">
    <property type="component" value="Chromosome 2R"/>
</dbReference>
<protein>
    <recommendedName>
        <fullName evidence="7">Large ribosomal subunit protein mL54</fullName>
    </recommendedName>
</protein>
<dbReference type="PANTHER" id="PTHR28595">
    <property type="entry name" value="39S RIBOSOMAL PROTEIN L54, MITOCHONDRIAL"/>
    <property type="match status" value="1"/>
</dbReference>
<name>A0A0J9RHV1_DROSI</name>
<evidence type="ECO:0000256" key="4">
    <source>
        <dbReference type="ARBA" id="ARBA00023128"/>
    </source>
</evidence>
<keyword evidence="2" id="KW-0809">Transit peptide</keyword>
<evidence type="ECO:0000256" key="6">
    <source>
        <dbReference type="ARBA" id="ARBA00033752"/>
    </source>
</evidence>
<dbReference type="GO" id="GO:0005762">
    <property type="term" value="C:mitochondrial large ribosomal subunit"/>
    <property type="evidence" value="ECO:0007669"/>
    <property type="project" value="TreeGrafter"/>
</dbReference>
<dbReference type="PANTHER" id="PTHR28595:SF1">
    <property type="entry name" value="LARGE RIBOSOMAL SUBUNIT PROTEIN ML54"/>
    <property type="match status" value="1"/>
</dbReference>
<evidence type="ECO:0000256" key="2">
    <source>
        <dbReference type="ARBA" id="ARBA00022946"/>
    </source>
</evidence>
<reference evidence="8 9" key="1">
    <citation type="journal article" date="2013" name="Genome Res.">
        <title>A second-generation assembly of the Drosophila simulans genome provides new insights into patterns of lineage-specific divergence.</title>
        <authorList>
            <person name="Hu T.T."/>
            <person name="Eisen M.B."/>
            <person name="Thornton K.R."/>
            <person name="Andolfatto P."/>
        </authorList>
    </citation>
    <scope>NUCLEOTIDE SEQUENCE [LARGE SCALE GENOMIC DNA]</scope>
    <source>
        <strain evidence="9">w501</strain>
    </source>
</reference>
<dbReference type="EMBL" id="CM002911">
    <property type="protein sequence ID" value="KMY95427.1"/>
    <property type="molecule type" value="Genomic_DNA"/>
</dbReference>
<evidence type="ECO:0000256" key="3">
    <source>
        <dbReference type="ARBA" id="ARBA00022980"/>
    </source>
</evidence>
<keyword evidence="3" id="KW-0689">Ribosomal protein</keyword>
<dbReference type="Pfam" id="PF08561">
    <property type="entry name" value="Ribosomal_L37"/>
    <property type="match status" value="1"/>
</dbReference>
<comment type="subcellular location">
    <subcellularLocation>
        <location evidence="1">Mitochondrion</location>
    </subcellularLocation>
</comment>
<proteinExistence type="inferred from homology"/>